<reference evidence="2 3" key="1">
    <citation type="submission" date="2019-12" db="EMBL/GenBank/DDBJ databases">
        <title>Nitratireductor arenosus sp. nov., Isolated from sea sand, Jeju island, South Korea.</title>
        <authorList>
            <person name="Kim W."/>
        </authorList>
    </citation>
    <scope>NUCLEOTIDE SEQUENCE [LARGE SCALE GENOMIC DNA]</scope>
    <source>
        <strain evidence="2 3">CAU 1489</strain>
    </source>
</reference>
<sequence>MTTFDGGQAVPGDLLDEFLAAPYGNHGPALRRLLLKLRSLSAEGKHVLVEIEPFRQWRLARLRGRGQPVELLDEVFDTLEDAERHVFRLRCAMLESGAAS</sequence>
<proteinExistence type="predicted"/>
<comment type="caution">
    <text evidence="2">The sequence shown here is derived from an EMBL/GenBank/DDBJ whole genome shotgun (WGS) entry which is preliminary data.</text>
</comment>
<name>A0A844QFC6_9HYPH</name>
<dbReference type="RefSeq" id="WP_156713575.1">
    <property type="nucleotide sequence ID" value="NZ_WPHG01000003.1"/>
</dbReference>
<dbReference type="AlphaFoldDB" id="A0A844QFC6"/>
<protein>
    <submittedName>
        <fullName evidence="2">ABC transporter permease</fullName>
    </submittedName>
</protein>
<accession>A0A844QFC6</accession>
<dbReference type="EMBL" id="WPHG01000003">
    <property type="protein sequence ID" value="MVA98666.1"/>
    <property type="molecule type" value="Genomic_DNA"/>
</dbReference>
<gene>
    <name evidence="2" type="ORF">GN330_15575</name>
</gene>
<evidence type="ECO:0000313" key="2">
    <source>
        <dbReference type="EMBL" id="MVA98666.1"/>
    </source>
</evidence>
<evidence type="ECO:0000313" key="3">
    <source>
        <dbReference type="Proteomes" id="UP000463224"/>
    </source>
</evidence>
<organism evidence="2 3">
    <name type="scientific">Nitratireductor arenosus</name>
    <dbReference type="NCBI Taxonomy" id="2682096"/>
    <lineage>
        <taxon>Bacteria</taxon>
        <taxon>Pseudomonadati</taxon>
        <taxon>Pseudomonadota</taxon>
        <taxon>Alphaproteobacteria</taxon>
        <taxon>Hyphomicrobiales</taxon>
        <taxon>Phyllobacteriaceae</taxon>
        <taxon>Nitratireductor</taxon>
    </lineage>
</organism>
<evidence type="ECO:0000259" key="1">
    <source>
        <dbReference type="Pfam" id="PF26354"/>
    </source>
</evidence>
<feature type="domain" description="N,N-dimethylformamidase alpha subunit" evidence="1">
    <location>
        <begin position="12"/>
        <end position="95"/>
    </location>
</feature>
<dbReference type="InterPro" id="IPR058713">
    <property type="entry name" value="DMF_alpha_dom"/>
</dbReference>
<dbReference type="Pfam" id="PF26354">
    <property type="entry name" value="DMF_alpha"/>
    <property type="match status" value="1"/>
</dbReference>
<dbReference type="Proteomes" id="UP000463224">
    <property type="component" value="Unassembled WGS sequence"/>
</dbReference>
<keyword evidence="3" id="KW-1185">Reference proteome</keyword>